<feature type="chain" id="PRO_5035293815" evidence="1">
    <location>
        <begin position="23"/>
        <end position="252"/>
    </location>
</feature>
<evidence type="ECO:0000313" key="3">
    <source>
        <dbReference type="Proteomes" id="UP000664417"/>
    </source>
</evidence>
<comment type="caution">
    <text evidence="2">The sequence shown here is derived from an EMBL/GenBank/DDBJ whole genome shotgun (WGS) entry which is preliminary data.</text>
</comment>
<protein>
    <submittedName>
        <fullName evidence="2">Uncharacterized protein</fullName>
    </submittedName>
</protein>
<keyword evidence="1" id="KW-0732">Signal</keyword>
<dbReference type="AlphaFoldDB" id="A0A8J7U3U0"/>
<proteinExistence type="predicted"/>
<evidence type="ECO:0000256" key="1">
    <source>
        <dbReference type="SAM" id="SignalP"/>
    </source>
</evidence>
<feature type="signal peptide" evidence="1">
    <location>
        <begin position="1"/>
        <end position="22"/>
    </location>
</feature>
<gene>
    <name evidence="2" type="ORF">J3U88_15865</name>
</gene>
<reference evidence="2" key="1">
    <citation type="submission" date="2021-03" db="EMBL/GenBank/DDBJ databases">
        <authorList>
            <person name="Wang G."/>
        </authorList>
    </citation>
    <scope>NUCLEOTIDE SEQUENCE</scope>
    <source>
        <strain evidence="2">KCTC 12899</strain>
    </source>
</reference>
<accession>A0A8J7U3U0</accession>
<name>A0A8J7U3U0_9BACT</name>
<evidence type="ECO:0000313" key="2">
    <source>
        <dbReference type="EMBL" id="MBO1319952.1"/>
    </source>
</evidence>
<dbReference type="RefSeq" id="WP_207859907.1">
    <property type="nucleotide sequence ID" value="NZ_JAFREP010000015.1"/>
</dbReference>
<organism evidence="2 3">
    <name type="scientific">Acanthopleuribacter pedis</name>
    <dbReference type="NCBI Taxonomy" id="442870"/>
    <lineage>
        <taxon>Bacteria</taxon>
        <taxon>Pseudomonadati</taxon>
        <taxon>Acidobacteriota</taxon>
        <taxon>Holophagae</taxon>
        <taxon>Acanthopleuribacterales</taxon>
        <taxon>Acanthopleuribacteraceae</taxon>
        <taxon>Acanthopleuribacter</taxon>
    </lineage>
</organism>
<keyword evidence="3" id="KW-1185">Reference proteome</keyword>
<dbReference type="Proteomes" id="UP000664417">
    <property type="component" value="Unassembled WGS sequence"/>
</dbReference>
<dbReference type="EMBL" id="JAFREP010000015">
    <property type="protein sequence ID" value="MBO1319952.1"/>
    <property type="molecule type" value="Genomic_DNA"/>
</dbReference>
<sequence length="252" mass="28916">MRRLSKLALCVFWMGMSVPMWAQLHDSSIKLKLGYLDQYMYRGRLLHDDAVYQGQFTLGISRWSYDAIYNEAADPAIDGFERETTHNISFTSIVNNNTVSTIGYQYSDFQGGMSDSQEFFVRFARSGGWNPSYGIAFDIDAFRGYYGDFALNRLMPISRRTVLSGTLKTALAFDMEPEIEEESGEVVEEGLFGKDGFVHSYFQLNVTYTFSRWFKLDFGGRYHFAHDDTLFEDRLGEEDEIVGYANVTISLQ</sequence>